<dbReference type="PANTHER" id="PTHR43968">
    <property type="match status" value="1"/>
</dbReference>
<dbReference type="SUPFAM" id="SSF52833">
    <property type="entry name" value="Thioredoxin-like"/>
    <property type="match status" value="1"/>
</dbReference>
<dbReference type="InterPro" id="IPR040079">
    <property type="entry name" value="Glutathione_S-Trfase"/>
</dbReference>
<dbReference type="InterPro" id="IPR036249">
    <property type="entry name" value="Thioredoxin-like_sf"/>
</dbReference>
<dbReference type="InterPro" id="IPR036282">
    <property type="entry name" value="Glutathione-S-Trfase_C_sf"/>
</dbReference>
<dbReference type="PANTHER" id="PTHR43968:SF6">
    <property type="entry name" value="GLUTATHIONE S-TRANSFERASE OMEGA"/>
    <property type="match status" value="1"/>
</dbReference>
<dbReference type="Pfam" id="PF13409">
    <property type="entry name" value="GST_N_2"/>
    <property type="match status" value="1"/>
</dbReference>
<organism evidence="3 4">
    <name type="scientific">Acidisphaera rubrifaciens HS-AP3</name>
    <dbReference type="NCBI Taxonomy" id="1231350"/>
    <lineage>
        <taxon>Bacteria</taxon>
        <taxon>Pseudomonadati</taxon>
        <taxon>Pseudomonadota</taxon>
        <taxon>Alphaproteobacteria</taxon>
        <taxon>Acetobacterales</taxon>
        <taxon>Acetobacteraceae</taxon>
        <taxon>Acidisphaera</taxon>
    </lineage>
</organism>
<dbReference type="Pfam" id="PF13410">
    <property type="entry name" value="GST_C_2"/>
    <property type="match status" value="1"/>
</dbReference>
<dbReference type="Gene3D" id="1.20.1050.10">
    <property type="match status" value="1"/>
</dbReference>
<dbReference type="GO" id="GO:0005737">
    <property type="term" value="C:cytoplasm"/>
    <property type="evidence" value="ECO:0007669"/>
    <property type="project" value="TreeGrafter"/>
</dbReference>
<dbReference type="PROSITE" id="PS50405">
    <property type="entry name" value="GST_CTER"/>
    <property type="match status" value="1"/>
</dbReference>
<feature type="domain" description="GST C-terminal" evidence="2">
    <location>
        <begin position="82"/>
        <end position="209"/>
    </location>
</feature>
<dbReference type="SFLD" id="SFLDS00019">
    <property type="entry name" value="Glutathione_Transferase_(cytos"/>
    <property type="match status" value="1"/>
</dbReference>
<dbReference type="RefSeq" id="WP_048861782.1">
    <property type="nucleotide sequence ID" value="NZ_BANB01000395.1"/>
</dbReference>
<dbReference type="OrthoDB" id="9782992at2"/>
<gene>
    <name evidence="3" type="ORF">Asru_0395_03</name>
</gene>
<dbReference type="Proteomes" id="UP000032680">
    <property type="component" value="Unassembled WGS sequence"/>
</dbReference>
<evidence type="ECO:0000313" key="4">
    <source>
        <dbReference type="Proteomes" id="UP000032680"/>
    </source>
</evidence>
<evidence type="ECO:0000313" key="3">
    <source>
        <dbReference type="EMBL" id="GAN77614.1"/>
    </source>
</evidence>
<keyword evidence="3" id="KW-0808">Transferase</keyword>
<evidence type="ECO:0000259" key="1">
    <source>
        <dbReference type="PROSITE" id="PS50404"/>
    </source>
</evidence>
<accession>A0A0D6P9T6</accession>
<proteinExistence type="predicted"/>
<feature type="domain" description="GST N-terminal" evidence="1">
    <location>
        <begin position="1"/>
        <end position="78"/>
    </location>
</feature>
<comment type="caution">
    <text evidence="3">The sequence shown here is derived from an EMBL/GenBank/DDBJ whole genome shotgun (WGS) entry which is preliminary data.</text>
</comment>
<dbReference type="PROSITE" id="PS50404">
    <property type="entry name" value="GST_NTER"/>
    <property type="match status" value="1"/>
</dbReference>
<name>A0A0D6P9T6_9PROT</name>
<dbReference type="InterPro" id="IPR050983">
    <property type="entry name" value="GST_Omega/HSP26"/>
</dbReference>
<protein>
    <submittedName>
        <fullName evidence="3">Glutathione S-transferase</fullName>
    </submittedName>
</protein>
<dbReference type="SUPFAM" id="SSF47616">
    <property type="entry name" value="GST C-terminal domain-like"/>
    <property type="match status" value="1"/>
</dbReference>
<dbReference type="CDD" id="cd03205">
    <property type="entry name" value="GST_C_6"/>
    <property type="match status" value="1"/>
</dbReference>
<dbReference type="InterPro" id="IPR010987">
    <property type="entry name" value="Glutathione-S-Trfase_C-like"/>
</dbReference>
<reference evidence="3 4" key="1">
    <citation type="submission" date="2012-11" db="EMBL/GenBank/DDBJ databases">
        <title>Whole genome sequence of Acidisphaera rubrifaciens HS-AP3.</title>
        <authorList>
            <person name="Azuma Y."/>
            <person name="Higashiura N."/>
            <person name="Hirakawa H."/>
            <person name="Matsushita K."/>
        </authorList>
    </citation>
    <scope>NUCLEOTIDE SEQUENCE [LARGE SCALE GENOMIC DNA]</scope>
    <source>
        <strain evidence="3 4">HS-AP3</strain>
    </source>
</reference>
<dbReference type="Gene3D" id="3.40.30.10">
    <property type="entry name" value="Glutaredoxin"/>
    <property type="match status" value="1"/>
</dbReference>
<dbReference type="AlphaFoldDB" id="A0A0D6P9T6"/>
<keyword evidence="4" id="KW-1185">Reference proteome</keyword>
<dbReference type="InterPro" id="IPR004045">
    <property type="entry name" value="Glutathione_S-Trfase_N"/>
</dbReference>
<dbReference type="GO" id="GO:0016740">
    <property type="term" value="F:transferase activity"/>
    <property type="evidence" value="ECO:0007669"/>
    <property type="project" value="UniProtKB-KW"/>
</dbReference>
<dbReference type="EMBL" id="BANB01000395">
    <property type="protein sequence ID" value="GAN77614.1"/>
    <property type="molecule type" value="Genomic_DNA"/>
</dbReference>
<sequence length="210" mass="23323">MQLISATPSPFARKIRIILHEKAIPFDLRTEVPWNEDTTLPQHNPLEKLPVLILDDGTTVYESAFIAEWLERRHPHPPLLPPDDDGILAHKRLEVLAGGVCDALVLIFFERQRAPDARSAPWLARQQRKVDGGLAETARLIGDGPHAVGDRFGLGDIAAGCMLGYLDLRLPALDWRGRHPALAAYYARLEQRPSFRATRPVAQAIDAGVV</sequence>
<evidence type="ECO:0000259" key="2">
    <source>
        <dbReference type="PROSITE" id="PS50405"/>
    </source>
</evidence>